<dbReference type="AlphaFoldDB" id="A0A4V1IX60"/>
<sequence length="481" mass="55313">MTRKAVLERTLFCHPTRLTNAVMRYIPSEVFNRIAEACDDEAALVVLSCASRQLRIRVSCQQKLWRARFELQFPQNDSKEQRWLSQYERARLAEARLGNTANRLSGLERKAPFDWFDAYCKRRAVEYRWRHGRYTVHQVGKVTAYPRGIRLQSIPYGSSGSFTGNVVASQWLPASQQRPVWFLEQPCWDGVDMQHMEMRGKWWSDEYLAIRTWDRMADCHPLHVWHLNALHRPPRTINTSMKEVYDMNIYGSWLIWWTVGSLMSKQYTVCVHNFANGFFHLDVLGGPGLCCILRTGTESCAGLLQPPTSCGKLHLIGQCRSSGKRLEKLQRIDHDRFILWSGTGSEPSPASPPNLVLVETVNGTSGVSLKERWTRSMHVTDVRPIVSRNLLIVYENYVTLTFVSLSDAANVSRVHLDCWTHNGLYPLESMWTKMADKDTWHDPRNSTAIDLHEKADMVSSPTATLYSRKGTHIVVDYTGYE</sequence>
<organism evidence="1 2">
    <name type="scientific">Thamnocephalis sphaerospora</name>
    <dbReference type="NCBI Taxonomy" id="78915"/>
    <lineage>
        <taxon>Eukaryota</taxon>
        <taxon>Fungi</taxon>
        <taxon>Fungi incertae sedis</taxon>
        <taxon>Zoopagomycota</taxon>
        <taxon>Zoopagomycotina</taxon>
        <taxon>Zoopagomycetes</taxon>
        <taxon>Zoopagales</taxon>
        <taxon>Sigmoideomycetaceae</taxon>
        <taxon>Thamnocephalis</taxon>
    </lineage>
</organism>
<dbReference type="EMBL" id="KZ992480">
    <property type="protein sequence ID" value="RKP09929.1"/>
    <property type="molecule type" value="Genomic_DNA"/>
</dbReference>
<proteinExistence type="predicted"/>
<evidence type="ECO:0000313" key="1">
    <source>
        <dbReference type="EMBL" id="RKP09929.1"/>
    </source>
</evidence>
<evidence type="ECO:0008006" key="3">
    <source>
        <dbReference type="Google" id="ProtNLM"/>
    </source>
</evidence>
<evidence type="ECO:0000313" key="2">
    <source>
        <dbReference type="Proteomes" id="UP000271241"/>
    </source>
</evidence>
<gene>
    <name evidence="1" type="ORF">THASP1DRAFT_22296</name>
</gene>
<protein>
    <recommendedName>
        <fullName evidence="3">F-box domain-containing protein</fullName>
    </recommendedName>
</protein>
<accession>A0A4V1IX60</accession>
<reference evidence="2" key="1">
    <citation type="journal article" date="2018" name="Nat. Microbiol.">
        <title>Leveraging single-cell genomics to expand the fungal tree of life.</title>
        <authorList>
            <person name="Ahrendt S.R."/>
            <person name="Quandt C.A."/>
            <person name="Ciobanu D."/>
            <person name="Clum A."/>
            <person name="Salamov A."/>
            <person name="Andreopoulos B."/>
            <person name="Cheng J.F."/>
            <person name="Woyke T."/>
            <person name="Pelin A."/>
            <person name="Henrissat B."/>
            <person name="Reynolds N.K."/>
            <person name="Benny G.L."/>
            <person name="Smith M.E."/>
            <person name="James T.Y."/>
            <person name="Grigoriev I.V."/>
        </authorList>
    </citation>
    <scope>NUCLEOTIDE SEQUENCE [LARGE SCALE GENOMIC DNA]</scope>
    <source>
        <strain evidence="2">RSA 1356</strain>
    </source>
</reference>
<keyword evidence="2" id="KW-1185">Reference proteome</keyword>
<dbReference type="Proteomes" id="UP000271241">
    <property type="component" value="Unassembled WGS sequence"/>
</dbReference>
<name>A0A4V1IX60_9FUNG</name>